<evidence type="ECO:0000256" key="2">
    <source>
        <dbReference type="ARBA" id="ARBA00022692"/>
    </source>
</evidence>
<keyword evidence="3 5" id="KW-1133">Transmembrane helix</keyword>
<reference evidence="6" key="1">
    <citation type="submission" date="2018-05" db="EMBL/GenBank/DDBJ databases">
        <authorList>
            <person name="Lanie J.A."/>
            <person name="Ng W.-L."/>
            <person name="Kazmierczak K.M."/>
            <person name="Andrzejewski T.M."/>
            <person name="Davidsen T.M."/>
            <person name="Wayne K.J."/>
            <person name="Tettelin H."/>
            <person name="Glass J.I."/>
            <person name="Rusch D."/>
            <person name="Podicherti R."/>
            <person name="Tsui H.-C.T."/>
            <person name="Winkler M.E."/>
        </authorList>
    </citation>
    <scope>NUCLEOTIDE SEQUENCE</scope>
</reference>
<keyword evidence="4 5" id="KW-0472">Membrane</keyword>
<accession>A0A382FD56</accession>
<dbReference type="Gene3D" id="1.20.1300.10">
    <property type="entry name" value="Fumarate reductase/succinate dehydrogenase, transmembrane subunit"/>
    <property type="match status" value="1"/>
</dbReference>
<evidence type="ECO:0000256" key="4">
    <source>
        <dbReference type="ARBA" id="ARBA00023136"/>
    </source>
</evidence>
<dbReference type="AlphaFoldDB" id="A0A382FD56"/>
<dbReference type="InterPro" id="IPR003510">
    <property type="entry name" value="Fumarate_red_C"/>
</dbReference>
<feature type="transmembrane region" description="Helical" evidence="5">
    <location>
        <begin position="28"/>
        <end position="54"/>
    </location>
</feature>
<evidence type="ECO:0000256" key="5">
    <source>
        <dbReference type="SAM" id="Phobius"/>
    </source>
</evidence>
<protein>
    <recommendedName>
        <fullName evidence="7">Fumarate reductase subunit C</fullName>
    </recommendedName>
</protein>
<evidence type="ECO:0000256" key="1">
    <source>
        <dbReference type="ARBA" id="ARBA00022475"/>
    </source>
</evidence>
<feature type="transmembrane region" description="Helical" evidence="5">
    <location>
        <begin position="115"/>
        <end position="137"/>
    </location>
</feature>
<gene>
    <name evidence="6" type="ORF">METZ01_LOCUS213007</name>
</gene>
<dbReference type="GO" id="GO:0016020">
    <property type="term" value="C:membrane"/>
    <property type="evidence" value="ECO:0007669"/>
    <property type="project" value="InterPro"/>
</dbReference>
<evidence type="ECO:0008006" key="7">
    <source>
        <dbReference type="Google" id="ProtNLM"/>
    </source>
</evidence>
<evidence type="ECO:0000313" key="6">
    <source>
        <dbReference type="EMBL" id="SVB60153.1"/>
    </source>
</evidence>
<keyword evidence="1" id="KW-1003">Cell membrane</keyword>
<dbReference type="EMBL" id="UINC01048973">
    <property type="protein sequence ID" value="SVB60153.1"/>
    <property type="molecule type" value="Genomic_DNA"/>
</dbReference>
<feature type="transmembrane region" description="Helical" evidence="5">
    <location>
        <begin position="75"/>
        <end position="95"/>
    </location>
</feature>
<proteinExistence type="predicted"/>
<organism evidence="6">
    <name type="scientific">marine metagenome</name>
    <dbReference type="NCBI Taxonomy" id="408172"/>
    <lineage>
        <taxon>unclassified sequences</taxon>
        <taxon>metagenomes</taxon>
        <taxon>ecological metagenomes</taxon>
    </lineage>
</organism>
<sequence length="138" mass="15672">MESKTGYTLHHPKWHRDAKPIFWWVKRWVYIGFIFRELTSVAVAYSAILMIILYRSVQSGPEAYAQMLECLSHPVMLVINVLALGAVLYHSITWFNLSPKAMVVRLGDWRVPDLMIAGGNYAGWFLISAVIAAAYILG</sequence>
<dbReference type="SUPFAM" id="SSF81343">
    <property type="entry name" value="Fumarate reductase respiratory complex transmembrane subunits"/>
    <property type="match status" value="1"/>
</dbReference>
<evidence type="ECO:0000256" key="3">
    <source>
        <dbReference type="ARBA" id="ARBA00022989"/>
    </source>
</evidence>
<dbReference type="InterPro" id="IPR034804">
    <property type="entry name" value="SQR/QFR_C/D"/>
</dbReference>
<dbReference type="Pfam" id="PF02300">
    <property type="entry name" value="Fumarate_red_C"/>
    <property type="match status" value="1"/>
</dbReference>
<keyword evidence="2 5" id="KW-0812">Transmembrane</keyword>
<name>A0A382FD56_9ZZZZ</name>